<dbReference type="InterPro" id="IPR011990">
    <property type="entry name" value="TPR-like_helical_dom_sf"/>
</dbReference>
<sequence length="222" mass="25256">MHLSLAVLSKKAIEASLQLKWKEAIELNNTILKEYPNNTDAKIRLGRAYMQEKDFTKAKRIFKEVLKSDPINALALKNLELAKNGKSDCPIGSSSHLNTKSLLKEPGTTYETKVPIKTKSLHINDFQSGEELLIKIRKKSIDIYKIKKGKKVLVGEIIDSYIVQRLVYSTNKGEKINVSFVRGKDKDIWVLIKASAPIFKPDKLDIRPYLKKGTIEEPEMEM</sequence>
<reference evidence="2 3" key="1">
    <citation type="journal article" date="2020" name="Biotechnol. Biofuels">
        <title>New insights from the biogas microbiome by comprehensive genome-resolved metagenomics of nearly 1600 species originating from multiple anaerobic digesters.</title>
        <authorList>
            <person name="Campanaro S."/>
            <person name="Treu L."/>
            <person name="Rodriguez-R L.M."/>
            <person name="Kovalovszki A."/>
            <person name="Ziels R.M."/>
            <person name="Maus I."/>
            <person name="Zhu X."/>
            <person name="Kougias P.G."/>
            <person name="Basile A."/>
            <person name="Luo G."/>
            <person name="Schluter A."/>
            <person name="Konstantinidis K.T."/>
            <person name="Angelidaki I."/>
        </authorList>
    </citation>
    <scope>NUCLEOTIDE SEQUENCE [LARGE SCALE GENOMIC DNA]</scope>
    <source>
        <strain evidence="2">AS27yjCOA_202</strain>
    </source>
</reference>
<dbReference type="Gene3D" id="1.25.40.10">
    <property type="entry name" value="Tetratricopeptide repeat domain"/>
    <property type="match status" value="1"/>
</dbReference>
<evidence type="ECO:0000313" key="3">
    <source>
        <dbReference type="Proteomes" id="UP000590542"/>
    </source>
</evidence>
<dbReference type="EMBL" id="JAAZNV010000007">
    <property type="protein sequence ID" value="NMB91557.1"/>
    <property type="molecule type" value="Genomic_DNA"/>
</dbReference>
<protein>
    <submittedName>
        <fullName evidence="2">Tetratricopeptide repeat protein</fullName>
    </submittedName>
</protein>
<comment type="caution">
    <text evidence="2">The sequence shown here is derived from an EMBL/GenBank/DDBJ whole genome shotgun (WGS) entry which is preliminary data.</text>
</comment>
<dbReference type="SUPFAM" id="SSF48452">
    <property type="entry name" value="TPR-like"/>
    <property type="match status" value="1"/>
</dbReference>
<gene>
    <name evidence="2" type="ORF">GYA37_01765</name>
</gene>
<dbReference type="Pfam" id="PF14559">
    <property type="entry name" value="TPR_19"/>
    <property type="match status" value="1"/>
</dbReference>
<evidence type="ECO:0000313" key="2">
    <source>
        <dbReference type="EMBL" id="NMB91557.1"/>
    </source>
</evidence>
<dbReference type="Proteomes" id="UP000590542">
    <property type="component" value="Unassembled WGS sequence"/>
</dbReference>
<accession>A0A7X9E770</accession>
<dbReference type="PROSITE" id="PS50005">
    <property type="entry name" value="TPR"/>
    <property type="match status" value="1"/>
</dbReference>
<dbReference type="SMART" id="SM00028">
    <property type="entry name" value="TPR"/>
    <property type="match status" value="2"/>
</dbReference>
<proteinExistence type="predicted"/>
<name>A0A7X9E770_UNCKA</name>
<dbReference type="AlphaFoldDB" id="A0A7X9E770"/>
<organism evidence="2 3">
    <name type="scientific">candidate division WWE3 bacterium</name>
    <dbReference type="NCBI Taxonomy" id="2053526"/>
    <lineage>
        <taxon>Bacteria</taxon>
        <taxon>Katanobacteria</taxon>
    </lineage>
</organism>
<feature type="repeat" description="TPR" evidence="1">
    <location>
        <begin position="39"/>
        <end position="72"/>
    </location>
</feature>
<evidence type="ECO:0000256" key="1">
    <source>
        <dbReference type="PROSITE-ProRule" id="PRU00339"/>
    </source>
</evidence>
<dbReference type="InterPro" id="IPR019734">
    <property type="entry name" value="TPR_rpt"/>
</dbReference>
<keyword evidence="1" id="KW-0802">TPR repeat</keyword>
<feature type="non-terminal residue" evidence="2">
    <location>
        <position position="222"/>
    </location>
</feature>